<feature type="domain" description="DUF6533" evidence="2">
    <location>
        <begin position="29"/>
        <end position="74"/>
    </location>
</feature>
<dbReference type="InterPro" id="IPR045340">
    <property type="entry name" value="DUF6533"/>
</dbReference>
<evidence type="ECO:0000256" key="1">
    <source>
        <dbReference type="SAM" id="Phobius"/>
    </source>
</evidence>
<feature type="transmembrane region" description="Helical" evidence="1">
    <location>
        <begin position="26"/>
        <end position="43"/>
    </location>
</feature>
<dbReference type="Pfam" id="PF20151">
    <property type="entry name" value="DUF6533"/>
    <property type="match status" value="1"/>
</dbReference>
<evidence type="ECO:0000313" key="4">
    <source>
        <dbReference type="Proteomes" id="UP000799118"/>
    </source>
</evidence>
<feature type="transmembrane region" description="Helical" evidence="1">
    <location>
        <begin position="222"/>
        <end position="249"/>
    </location>
</feature>
<dbReference type="EMBL" id="ML769540">
    <property type="protein sequence ID" value="KAE9394926.1"/>
    <property type="molecule type" value="Genomic_DNA"/>
</dbReference>
<sequence length="311" mass="35163">MAMIYADTSQNSSGELTAKTPYYENLVSYFLVSTAALLIYDYCLTLDLEYKFVWSKPRSWSNGLYLIQRYLPLLDTMLLLTTTFVSGTSKKYCYNVLYATLWLHIGGVALSEVVLSMRVWAISRGRFRYLAYILFACFVTALVSISTVAVILYNREHYAPHPLPEPLRGCWHTDSPIGFALIFGILLLYECGCFALIIHPAIYQYKDRQLSNFYNPVYRDGIFQYILNIAMTVINIAMVCGISVDLAYVCMPLMRVFHSITTSRIVLHIREAINISVTYSVGGSPDFDTSSQSDTTRSIAFGAAHSTETEI</sequence>
<feature type="transmembrane region" description="Helical" evidence="1">
    <location>
        <begin position="129"/>
        <end position="153"/>
    </location>
</feature>
<evidence type="ECO:0000259" key="2">
    <source>
        <dbReference type="Pfam" id="PF20151"/>
    </source>
</evidence>
<dbReference type="OrthoDB" id="2958007at2759"/>
<feature type="transmembrane region" description="Helical" evidence="1">
    <location>
        <begin position="96"/>
        <end position="117"/>
    </location>
</feature>
<proteinExistence type="predicted"/>
<evidence type="ECO:0000313" key="3">
    <source>
        <dbReference type="EMBL" id="KAE9394926.1"/>
    </source>
</evidence>
<dbReference type="Proteomes" id="UP000799118">
    <property type="component" value="Unassembled WGS sequence"/>
</dbReference>
<protein>
    <recommendedName>
        <fullName evidence="2">DUF6533 domain-containing protein</fullName>
    </recommendedName>
</protein>
<keyword evidence="4" id="KW-1185">Reference proteome</keyword>
<accession>A0A6A4HAW0</accession>
<dbReference type="AlphaFoldDB" id="A0A6A4HAW0"/>
<keyword evidence="1" id="KW-1133">Transmembrane helix</keyword>
<gene>
    <name evidence="3" type="ORF">BT96DRAFT_166838</name>
</gene>
<name>A0A6A4HAW0_9AGAR</name>
<organism evidence="3 4">
    <name type="scientific">Gymnopus androsaceus JB14</name>
    <dbReference type="NCBI Taxonomy" id="1447944"/>
    <lineage>
        <taxon>Eukaryota</taxon>
        <taxon>Fungi</taxon>
        <taxon>Dikarya</taxon>
        <taxon>Basidiomycota</taxon>
        <taxon>Agaricomycotina</taxon>
        <taxon>Agaricomycetes</taxon>
        <taxon>Agaricomycetidae</taxon>
        <taxon>Agaricales</taxon>
        <taxon>Marasmiineae</taxon>
        <taxon>Omphalotaceae</taxon>
        <taxon>Gymnopus</taxon>
    </lineage>
</organism>
<reference evidence="3" key="1">
    <citation type="journal article" date="2019" name="Environ. Microbiol.">
        <title>Fungal ecological strategies reflected in gene transcription - a case study of two litter decomposers.</title>
        <authorList>
            <person name="Barbi F."/>
            <person name="Kohler A."/>
            <person name="Barry K."/>
            <person name="Baskaran P."/>
            <person name="Daum C."/>
            <person name="Fauchery L."/>
            <person name="Ihrmark K."/>
            <person name="Kuo A."/>
            <person name="LaButti K."/>
            <person name="Lipzen A."/>
            <person name="Morin E."/>
            <person name="Grigoriev I.V."/>
            <person name="Henrissat B."/>
            <person name="Lindahl B."/>
            <person name="Martin F."/>
        </authorList>
    </citation>
    <scope>NUCLEOTIDE SEQUENCE</scope>
    <source>
        <strain evidence="3">JB14</strain>
    </source>
</reference>
<keyword evidence="1" id="KW-0812">Transmembrane</keyword>
<feature type="transmembrane region" description="Helical" evidence="1">
    <location>
        <begin position="177"/>
        <end position="202"/>
    </location>
</feature>
<keyword evidence="1" id="KW-0472">Membrane</keyword>